<accession>A0A3A9AQC8</accession>
<keyword evidence="2" id="KW-1185">Reference proteome</keyword>
<dbReference type="EMBL" id="RAYQ01000002">
    <property type="protein sequence ID" value="RKI93578.1"/>
    <property type="molecule type" value="Genomic_DNA"/>
</dbReference>
<evidence type="ECO:0000313" key="1">
    <source>
        <dbReference type="EMBL" id="RKI93578.1"/>
    </source>
</evidence>
<dbReference type="Proteomes" id="UP000280696">
    <property type="component" value="Unassembled WGS sequence"/>
</dbReference>
<proteinExistence type="predicted"/>
<name>A0A3A9AQC8_9FIRM</name>
<gene>
    <name evidence="1" type="ORF">D7V94_02455</name>
</gene>
<comment type="caution">
    <text evidence="1">The sequence shown here is derived from an EMBL/GenBank/DDBJ whole genome shotgun (WGS) entry which is preliminary data.</text>
</comment>
<evidence type="ECO:0000313" key="2">
    <source>
        <dbReference type="Proteomes" id="UP000280696"/>
    </source>
</evidence>
<dbReference type="AlphaFoldDB" id="A0A3A9AQC8"/>
<protein>
    <submittedName>
        <fullName evidence="1">Uncharacterized protein</fullName>
    </submittedName>
</protein>
<reference evidence="1 2" key="1">
    <citation type="submission" date="2018-09" db="EMBL/GenBank/DDBJ databases">
        <title>Murine metabolic-syndrome-specific gut microbial biobank.</title>
        <authorList>
            <person name="Liu C."/>
        </authorList>
    </citation>
    <scope>NUCLEOTIDE SEQUENCE [LARGE SCALE GENOMIC DNA]</scope>
    <source>
        <strain evidence="1 2">0.1xD8-82</strain>
    </source>
</reference>
<organism evidence="1 2">
    <name type="scientific">Parablautia intestinalis</name>
    <dbReference type="NCBI Taxonomy" id="2320100"/>
    <lineage>
        <taxon>Bacteria</taxon>
        <taxon>Bacillati</taxon>
        <taxon>Bacillota</taxon>
        <taxon>Clostridia</taxon>
        <taxon>Lachnospirales</taxon>
        <taxon>Lachnospiraceae</taxon>
        <taxon>Parablautia</taxon>
    </lineage>
</organism>
<sequence>MRILENCALLIRKIMICSMSVRDTFADMGAAGLRPTGIERNIAKEMVKCKNAGTWRKKIE</sequence>